<dbReference type="EMBL" id="JBHULE010000019">
    <property type="protein sequence ID" value="MFD2564628.1"/>
    <property type="molecule type" value="Genomic_DNA"/>
</dbReference>
<dbReference type="Proteomes" id="UP001597319">
    <property type="component" value="Unassembled WGS sequence"/>
</dbReference>
<evidence type="ECO:0000313" key="1">
    <source>
        <dbReference type="EMBL" id="MFD2564628.1"/>
    </source>
</evidence>
<sequence>MWQHLIGGQENKEAIREHLGFMAKTEEDQGILDSIITQFIKAEVNNEQLLLTFQHAEYDDEEVVLECKAPFKAEKGPASWVDLAAMHNGIAWESLGGGYLGFNGIQKNGFAIDQSWDYSYLEEAEEENEEFINSLKENGYGVEDTEEIIGYGQNWVIAHPGQMNQLGEPTLYFVSHGDCEAVLIEEAQNFEMGQVLLRVIAEYMLDDDYFDETYN</sequence>
<organism evidence="1 2">
    <name type="scientific">Aquimarina rubra</name>
    <dbReference type="NCBI Taxonomy" id="1920033"/>
    <lineage>
        <taxon>Bacteria</taxon>
        <taxon>Pseudomonadati</taxon>
        <taxon>Bacteroidota</taxon>
        <taxon>Flavobacteriia</taxon>
        <taxon>Flavobacteriales</taxon>
        <taxon>Flavobacteriaceae</taxon>
        <taxon>Aquimarina</taxon>
    </lineage>
</organism>
<gene>
    <name evidence="1" type="ORF">ACFSR1_18235</name>
</gene>
<name>A0ABW5LL79_9FLAO</name>
<evidence type="ECO:0000313" key="2">
    <source>
        <dbReference type="Proteomes" id="UP001597319"/>
    </source>
</evidence>
<reference evidence="2" key="1">
    <citation type="journal article" date="2019" name="Int. J. Syst. Evol. Microbiol.">
        <title>The Global Catalogue of Microorganisms (GCM) 10K type strain sequencing project: providing services to taxonomists for standard genome sequencing and annotation.</title>
        <authorList>
            <consortium name="The Broad Institute Genomics Platform"/>
            <consortium name="The Broad Institute Genome Sequencing Center for Infectious Disease"/>
            <person name="Wu L."/>
            <person name="Ma J."/>
        </authorList>
    </citation>
    <scope>NUCLEOTIDE SEQUENCE [LARGE SCALE GENOMIC DNA]</scope>
    <source>
        <strain evidence="2">KCTC 52274</strain>
    </source>
</reference>
<dbReference type="RefSeq" id="WP_378294451.1">
    <property type="nucleotide sequence ID" value="NZ_JBHULE010000019.1"/>
</dbReference>
<protein>
    <submittedName>
        <fullName evidence="1">Uncharacterized protein</fullName>
    </submittedName>
</protein>
<keyword evidence="2" id="KW-1185">Reference proteome</keyword>
<comment type="caution">
    <text evidence="1">The sequence shown here is derived from an EMBL/GenBank/DDBJ whole genome shotgun (WGS) entry which is preliminary data.</text>
</comment>
<accession>A0ABW5LL79</accession>
<proteinExistence type="predicted"/>